<dbReference type="RefSeq" id="WP_187816873.1">
    <property type="nucleotide sequence ID" value="NZ_JACTVJ010000014.1"/>
</dbReference>
<gene>
    <name evidence="1" type="ORF">H9Y04_28155</name>
</gene>
<name>A0ABR7SQ16_9ACTN</name>
<dbReference type="CDD" id="cd07812">
    <property type="entry name" value="SRPBCC"/>
    <property type="match status" value="1"/>
</dbReference>
<sequence>MARNRCLIPSSPPEVWDLLSSGRRYGEWVTGTQEVLAADPHWPDVGAQLTVRVGMGPVTLDDTCTVRVCEPLRRLELEAQAGQFGSARIAMKLIPWGGNTLFILDWHPIRGPGSRMHGMPVDYLVRVRNGMMLTKLARIAEREHAAG</sequence>
<evidence type="ECO:0000313" key="1">
    <source>
        <dbReference type="EMBL" id="MBC9716413.1"/>
    </source>
</evidence>
<dbReference type="SUPFAM" id="SSF55961">
    <property type="entry name" value="Bet v1-like"/>
    <property type="match status" value="1"/>
</dbReference>
<keyword evidence="2" id="KW-1185">Reference proteome</keyword>
<dbReference type="Gene3D" id="3.30.530.20">
    <property type="match status" value="1"/>
</dbReference>
<dbReference type="InterPro" id="IPR023393">
    <property type="entry name" value="START-like_dom_sf"/>
</dbReference>
<evidence type="ECO:0000313" key="2">
    <source>
        <dbReference type="Proteomes" id="UP000642284"/>
    </source>
</evidence>
<proteinExistence type="predicted"/>
<organism evidence="1 2">
    <name type="scientific">Streptomyces polyasparticus</name>
    <dbReference type="NCBI Taxonomy" id="2767826"/>
    <lineage>
        <taxon>Bacteria</taxon>
        <taxon>Bacillati</taxon>
        <taxon>Actinomycetota</taxon>
        <taxon>Actinomycetes</taxon>
        <taxon>Kitasatosporales</taxon>
        <taxon>Streptomycetaceae</taxon>
        <taxon>Streptomyces</taxon>
    </lineage>
</organism>
<accession>A0ABR7SQ16</accession>
<dbReference type="Proteomes" id="UP000642284">
    <property type="component" value="Unassembled WGS sequence"/>
</dbReference>
<comment type="caution">
    <text evidence="1">The sequence shown here is derived from an EMBL/GenBank/DDBJ whole genome shotgun (WGS) entry which is preliminary data.</text>
</comment>
<reference evidence="1 2" key="1">
    <citation type="submission" date="2020-08" db="EMBL/GenBank/DDBJ databases">
        <title>Genemic of Streptomyces polyaspartic.</title>
        <authorList>
            <person name="Liu W."/>
        </authorList>
    </citation>
    <scope>NUCLEOTIDE SEQUENCE [LARGE SCALE GENOMIC DNA]</scope>
    <source>
        <strain evidence="1 2">TRM66268-LWL</strain>
    </source>
</reference>
<protein>
    <submittedName>
        <fullName evidence="1">SRPBCC family protein</fullName>
    </submittedName>
</protein>
<dbReference type="EMBL" id="JACTVJ010000014">
    <property type="protein sequence ID" value="MBC9716413.1"/>
    <property type="molecule type" value="Genomic_DNA"/>
</dbReference>